<name>A0ABW3RTW3_9BACL</name>
<feature type="domain" description="HTH luxR-type" evidence="6">
    <location>
        <begin position="157"/>
        <end position="184"/>
    </location>
</feature>
<keyword evidence="2" id="KW-0805">Transcription regulation</keyword>
<organism evidence="7 8">
    <name type="scientific">Paenibacillus puldeungensis</name>
    <dbReference type="NCBI Taxonomy" id="696536"/>
    <lineage>
        <taxon>Bacteria</taxon>
        <taxon>Bacillati</taxon>
        <taxon>Bacillota</taxon>
        <taxon>Bacilli</taxon>
        <taxon>Bacillales</taxon>
        <taxon>Paenibacillaceae</taxon>
        <taxon>Paenibacillus</taxon>
    </lineage>
</organism>
<accession>A0ABW3RTW3</accession>
<evidence type="ECO:0000256" key="4">
    <source>
        <dbReference type="ARBA" id="ARBA00023163"/>
    </source>
</evidence>
<dbReference type="PANTHER" id="PTHR43133">
    <property type="entry name" value="RNA POLYMERASE ECF-TYPE SIGMA FACTO"/>
    <property type="match status" value="1"/>
</dbReference>
<evidence type="ECO:0000313" key="7">
    <source>
        <dbReference type="EMBL" id="MFD1175606.1"/>
    </source>
</evidence>
<keyword evidence="4" id="KW-0804">Transcription</keyword>
<dbReference type="SUPFAM" id="SSF88946">
    <property type="entry name" value="Sigma2 domain of RNA polymerase sigma factors"/>
    <property type="match status" value="1"/>
</dbReference>
<dbReference type="Proteomes" id="UP001597262">
    <property type="component" value="Unassembled WGS sequence"/>
</dbReference>
<proteinExistence type="inferred from homology"/>
<dbReference type="EMBL" id="JBHTLM010000002">
    <property type="protein sequence ID" value="MFD1175606.1"/>
    <property type="molecule type" value="Genomic_DNA"/>
</dbReference>
<dbReference type="InterPro" id="IPR036388">
    <property type="entry name" value="WH-like_DNA-bd_sf"/>
</dbReference>
<feature type="compositionally biased region" description="Basic and acidic residues" evidence="5">
    <location>
        <begin position="12"/>
        <end position="23"/>
    </location>
</feature>
<dbReference type="PROSITE" id="PS00622">
    <property type="entry name" value="HTH_LUXR_1"/>
    <property type="match status" value="1"/>
</dbReference>
<dbReference type="InterPro" id="IPR013249">
    <property type="entry name" value="RNA_pol_sigma70_r4_t2"/>
</dbReference>
<dbReference type="SUPFAM" id="SSF88659">
    <property type="entry name" value="Sigma3 and sigma4 domains of RNA polymerase sigma factors"/>
    <property type="match status" value="1"/>
</dbReference>
<evidence type="ECO:0000256" key="5">
    <source>
        <dbReference type="SAM" id="MobiDB-lite"/>
    </source>
</evidence>
<evidence type="ECO:0000313" key="8">
    <source>
        <dbReference type="Proteomes" id="UP001597262"/>
    </source>
</evidence>
<dbReference type="Pfam" id="PF04542">
    <property type="entry name" value="Sigma70_r2"/>
    <property type="match status" value="1"/>
</dbReference>
<feature type="region of interest" description="Disordered" evidence="5">
    <location>
        <begin position="1"/>
        <end position="25"/>
    </location>
</feature>
<dbReference type="RefSeq" id="WP_379317108.1">
    <property type="nucleotide sequence ID" value="NZ_JBHTLM010000002.1"/>
</dbReference>
<dbReference type="InterPro" id="IPR014284">
    <property type="entry name" value="RNA_pol_sigma-70_dom"/>
</dbReference>
<dbReference type="InterPro" id="IPR000792">
    <property type="entry name" value="Tscrpt_reg_LuxR_C"/>
</dbReference>
<dbReference type="PANTHER" id="PTHR43133:SF57">
    <property type="entry name" value="RNA POLYMERASE SIGMA-70 FACTOR"/>
    <property type="match status" value="1"/>
</dbReference>
<evidence type="ECO:0000256" key="2">
    <source>
        <dbReference type="ARBA" id="ARBA00023015"/>
    </source>
</evidence>
<evidence type="ECO:0000259" key="6">
    <source>
        <dbReference type="PROSITE" id="PS00622"/>
    </source>
</evidence>
<dbReference type="NCBIfam" id="TIGR02937">
    <property type="entry name" value="sigma70-ECF"/>
    <property type="match status" value="1"/>
</dbReference>
<dbReference type="Gene3D" id="1.10.1740.10">
    <property type="match status" value="1"/>
</dbReference>
<dbReference type="InterPro" id="IPR007627">
    <property type="entry name" value="RNA_pol_sigma70_r2"/>
</dbReference>
<dbReference type="InterPro" id="IPR013325">
    <property type="entry name" value="RNA_pol_sigma_r2"/>
</dbReference>
<dbReference type="InterPro" id="IPR039425">
    <property type="entry name" value="RNA_pol_sigma-70-like"/>
</dbReference>
<protein>
    <submittedName>
        <fullName evidence="7">Sigma-70 family RNA polymerase sigma factor</fullName>
    </submittedName>
</protein>
<keyword evidence="8" id="KW-1185">Reference proteome</keyword>
<dbReference type="Gene3D" id="1.10.10.10">
    <property type="entry name" value="Winged helix-like DNA-binding domain superfamily/Winged helix DNA-binding domain"/>
    <property type="match status" value="1"/>
</dbReference>
<dbReference type="InterPro" id="IPR013324">
    <property type="entry name" value="RNA_pol_sigma_r3/r4-like"/>
</dbReference>
<keyword evidence="3" id="KW-0731">Sigma factor</keyword>
<evidence type="ECO:0000256" key="1">
    <source>
        <dbReference type="ARBA" id="ARBA00010641"/>
    </source>
</evidence>
<sequence>MLQQRALYPPLTEKDKQKNRAKPEAVSADEEFGNIFETYYTRIFKYIRYRVDSEYTAEDLTSQVFEKMLTKRSTYRTDRSPFEVWLITIARNTVNDYFRSRRRQRLFSLDLFKDAASRDQGPESRTIVKETERNLNLAMKSLKLKERHILALKFGAGLKNVQIAELMEISESNVGVMLFRVMQKLKHEMERMDKDE</sequence>
<comment type="similarity">
    <text evidence="1">Belongs to the sigma-70 factor family. ECF subfamily.</text>
</comment>
<evidence type="ECO:0000256" key="3">
    <source>
        <dbReference type="ARBA" id="ARBA00023082"/>
    </source>
</evidence>
<reference evidence="8" key="1">
    <citation type="journal article" date="2019" name="Int. J. Syst. Evol. Microbiol.">
        <title>The Global Catalogue of Microorganisms (GCM) 10K type strain sequencing project: providing services to taxonomists for standard genome sequencing and annotation.</title>
        <authorList>
            <consortium name="The Broad Institute Genomics Platform"/>
            <consortium name="The Broad Institute Genome Sequencing Center for Infectious Disease"/>
            <person name="Wu L."/>
            <person name="Ma J."/>
        </authorList>
    </citation>
    <scope>NUCLEOTIDE SEQUENCE [LARGE SCALE GENOMIC DNA]</scope>
    <source>
        <strain evidence="8">CCUG 59189</strain>
    </source>
</reference>
<gene>
    <name evidence="7" type="ORF">ACFQ3W_04715</name>
</gene>
<comment type="caution">
    <text evidence="7">The sequence shown here is derived from an EMBL/GenBank/DDBJ whole genome shotgun (WGS) entry which is preliminary data.</text>
</comment>
<dbReference type="Pfam" id="PF08281">
    <property type="entry name" value="Sigma70_r4_2"/>
    <property type="match status" value="1"/>
</dbReference>